<accession>A0A1F5RHM1</accession>
<organism evidence="2 3">
    <name type="scientific">Candidatus Edwardsbacteria bacterium GWF2_54_11</name>
    <dbReference type="NCBI Taxonomy" id="1817851"/>
    <lineage>
        <taxon>Bacteria</taxon>
        <taxon>Candidatus Edwardsiibacteriota</taxon>
    </lineage>
</organism>
<reference evidence="2 3" key="1">
    <citation type="journal article" date="2016" name="Nat. Commun.">
        <title>Thousands of microbial genomes shed light on interconnected biogeochemical processes in an aquifer system.</title>
        <authorList>
            <person name="Anantharaman K."/>
            <person name="Brown C.T."/>
            <person name="Hug L.A."/>
            <person name="Sharon I."/>
            <person name="Castelle C.J."/>
            <person name="Probst A.J."/>
            <person name="Thomas B.C."/>
            <person name="Singh A."/>
            <person name="Wilkins M.J."/>
            <person name="Karaoz U."/>
            <person name="Brodie E.L."/>
            <person name="Williams K.H."/>
            <person name="Hubbard S.S."/>
            <person name="Banfield J.F."/>
        </authorList>
    </citation>
    <scope>NUCLEOTIDE SEQUENCE [LARGE SCALE GENOMIC DNA]</scope>
</reference>
<dbReference type="AlphaFoldDB" id="A0A1F5RHM1"/>
<keyword evidence="1" id="KW-0812">Transmembrane</keyword>
<evidence type="ECO:0000256" key="1">
    <source>
        <dbReference type="SAM" id="Phobius"/>
    </source>
</evidence>
<evidence type="ECO:0000313" key="3">
    <source>
        <dbReference type="Proteomes" id="UP000177230"/>
    </source>
</evidence>
<comment type="caution">
    <text evidence="2">The sequence shown here is derived from an EMBL/GenBank/DDBJ whole genome shotgun (WGS) entry which is preliminary data.</text>
</comment>
<keyword evidence="1" id="KW-1133">Transmembrane helix</keyword>
<keyword evidence="1" id="KW-0472">Membrane</keyword>
<feature type="transmembrane region" description="Helical" evidence="1">
    <location>
        <begin position="31"/>
        <end position="59"/>
    </location>
</feature>
<gene>
    <name evidence="2" type="ORF">A2024_11395</name>
</gene>
<evidence type="ECO:0000313" key="2">
    <source>
        <dbReference type="EMBL" id="OGF13521.1"/>
    </source>
</evidence>
<proteinExistence type="predicted"/>
<dbReference type="EMBL" id="MFFM01000016">
    <property type="protein sequence ID" value="OGF13521.1"/>
    <property type="molecule type" value="Genomic_DNA"/>
</dbReference>
<name>A0A1F5RHM1_9BACT</name>
<sequence length="61" mass="7090">MHLVHTMQADFAHIHYGLIQTQRRAVHCMPFMFLMVGQILGMPFMFLMVGQILGMPFILKL</sequence>
<dbReference type="Proteomes" id="UP000177230">
    <property type="component" value="Unassembled WGS sequence"/>
</dbReference>
<protein>
    <submittedName>
        <fullName evidence="2">Uncharacterized protein</fullName>
    </submittedName>
</protein>